<feature type="repeat" description="WD" evidence="5">
    <location>
        <begin position="186"/>
        <end position="217"/>
    </location>
</feature>
<sequence>MTHALFSLSAQLAGHTQDVRALAAGSSPETLFSASRDSKVLRWTREDPSLPAFLLRSDYKGHGDFVNSLLYLGPTPEFPEGLIASGSKDRSINVFDPRQEDEPVFSLIGHTDTVCALARDEATGGIISGSWDKTVKLWINWECVLTLTGHEQAVWAVMSAGDYGILTASADKTIKLWKDGKCVRTLTGHTDVVRALAPLEGIGFLSASNDSTIRIWSYSGDCLAELSGHTSFVYGLTVLPTGGFASCGEDRTVRIWRAEGPTFKCVQTIQHPCTSVWCVTALANGDVVSGGSDAVTRVFTTSNERVASLEQVKAYDDEVAKQQIPSNQVGDVDKTKLPGLEALSVPGRPDQVIMVRNGDLVEAHQFTEGQWVKVGEVVDAVGGGRKTMYGGKEYDYVFDIDIGAGQNLKLPYNNSENPYMAAQRFIEAHELNQDFLDQIGSFIIQNSKPTTLGEQPNASQFVDPFTGAGRYVPGSVSQQAAPVVENLFPSVYTTFASINAKAVKTKIQQLNNDSAKIEGNSLSSEDLSALNSLLDLIDLGKDKLVKSWNDRYWGPVKKIAFEWPEAVRFPGIDLIRILSLYTSPESELLPKLLHAAGLTTSFSQIGNETNKMLAMRAVANLVGTKEGAEYLYKSRQSVVDVLGYKWISSTNANLRLAVASVFLNLTILLKEKKDDSFSFDLLTHLIQFLSSETDVENEYRILVALGTLLKDNKVAQEAAGLVDIKAVLRESKNKGIDRIVKIHRALLKK</sequence>
<feature type="domain" description="PFU" evidence="6">
    <location>
        <begin position="363"/>
        <end position="457"/>
    </location>
</feature>
<comment type="subcellular location">
    <subcellularLocation>
        <location evidence="1">Cytoplasm</location>
    </subcellularLocation>
</comment>
<dbReference type="OrthoDB" id="10265988at2759"/>
<dbReference type="InterPro" id="IPR001680">
    <property type="entry name" value="WD40_rpt"/>
</dbReference>
<evidence type="ECO:0000256" key="5">
    <source>
        <dbReference type="PROSITE-ProRule" id="PRU00221"/>
    </source>
</evidence>
<dbReference type="Proteomes" id="UP000193642">
    <property type="component" value="Unassembled WGS sequence"/>
</dbReference>
<dbReference type="EMBL" id="MCGO01000037">
    <property type="protein sequence ID" value="ORY39946.1"/>
    <property type="molecule type" value="Genomic_DNA"/>
</dbReference>
<dbReference type="InterPro" id="IPR015943">
    <property type="entry name" value="WD40/YVTN_repeat-like_dom_sf"/>
</dbReference>
<dbReference type="AlphaFoldDB" id="A0A1Y2BYY5"/>
<keyword evidence="2" id="KW-0963">Cytoplasm</keyword>
<keyword evidence="9" id="KW-1185">Reference proteome</keyword>
<evidence type="ECO:0000256" key="3">
    <source>
        <dbReference type="ARBA" id="ARBA00022574"/>
    </source>
</evidence>
<evidence type="ECO:0000256" key="4">
    <source>
        <dbReference type="ARBA" id="ARBA00022737"/>
    </source>
</evidence>
<dbReference type="PRINTS" id="PR00320">
    <property type="entry name" value="GPROTEINBRPT"/>
</dbReference>
<dbReference type="Pfam" id="PF08324">
    <property type="entry name" value="PUL"/>
    <property type="match status" value="1"/>
</dbReference>
<dbReference type="GO" id="GO:0010992">
    <property type="term" value="P:ubiquitin recycling"/>
    <property type="evidence" value="ECO:0007669"/>
    <property type="project" value="TreeGrafter"/>
</dbReference>
<dbReference type="GO" id="GO:0005634">
    <property type="term" value="C:nucleus"/>
    <property type="evidence" value="ECO:0007669"/>
    <property type="project" value="TreeGrafter"/>
</dbReference>
<dbReference type="Gene3D" id="3.10.20.870">
    <property type="entry name" value="PFU (PLAA family ubiquitin binding), C-terminal domain"/>
    <property type="match status" value="1"/>
</dbReference>
<feature type="repeat" description="WD" evidence="5">
    <location>
        <begin position="226"/>
        <end position="256"/>
    </location>
</feature>
<evidence type="ECO:0000313" key="8">
    <source>
        <dbReference type="EMBL" id="ORY39946.1"/>
    </source>
</evidence>
<evidence type="ECO:0000256" key="2">
    <source>
        <dbReference type="ARBA" id="ARBA00022490"/>
    </source>
</evidence>
<dbReference type="SMART" id="SM00320">
    <property type="entry name" value="WD40"/>
    <property type="match status" value="7"/>
</dbReference>
<dbReference type="PROSITE" id="PS50082">
    <property type="entry name" value="WD_REPEATS_2"/>
    <property type="match status" value="5"/>
</dbReference>
<comment type="caution">
    <text evidence="8">The sequence shown here is derived from an EMBL/GenBank/DDBJ whole genome shotgun (WGS) entry which is preliminary data.</text>
</comment>
<dbReference type="STRING" id="329046.A0A1Y2BYY5"/>
<dbReference type="PROSITE" id="PS50294">
    <property type="entry name" value="WD_REPEATS_REGION"/>
    <property type="match status" value="1"/>
</dbReference>
<dbReference type="InterPro" id="IPR016024">
    <property type="entry name" value="ARM-type_fold"/>
</dbReference>
<gene>
    <name evidence="8" type="ORF">BCR33DRAFT_853069</name>
</gene>
<dbReference type="SUPFAM" id="SSF50978">
    <property type="entry name" value="WD40 repeat-like"/>
    <property type="match status" value="1"/>
</dbReference>
<evidence type="ECO:0000259" key="6">
    <source>
        <dbReference type="PROSITE" id="PS51394"/>
    </source>
</evidence>
<keyword evidence="4" id="KW-0677">Repeat</keyword>
<dbReference type="InterPro" id="IPR036322">
    <property type="entry name" value="WD40_repeat_dom_sf"/>
</dbReference>
<feature type="repeat" description="WD" evidence="5">
    <location>
        <begin position="12"/>
        <end position="43"/>
    </location>
</feature>
<evidence type="ECO:0000259" key="7">
    <source>
        <dbReference type="PROSITE" id="PS51396"/>
    </source>
</evidence>
<feature type="domain" description="PUL" evidence="7">
    <location>
        <begin position="486"/>
        <end position="749"/>
    </location>
</feature>
<dbReference type="PANTHER" id="PTHR19849">
    <property type="entry name" value="PHOSPHOLIPASE A-2-ACTIVATING PROTEIN"/>
    <property type="match status" value="1"/>
</dbReference>
<dbReference type="GO" id="GO:0043130">
    <property type="term" value="F:ubiquitin binding"/>
    <property type="evidence" value="ECO:0007669"/>
    <property type="project" value="TreeGrafter"/>
</dbReference>
<dbReference type="InterPro" id="IPR011989">
    <property type="entry name" value="ARM-like"/>
</dbReference>
<dbReference type="InterPro" id="IPR020472">
    <property type="entry name" value="WD40_PAC1"/>
</dbReference>
<dbReference type="InterPro" id="IPR015155">
    <property type="entry name" value="PFU"/>
</dbReference>
<dbReference type="PROSITE" id="PS51394">
    <property type="entry name" value="PFU"/>
    <property type="match status" value="1"/>
</dbReference>
<keyword evidence="3 5" id="KW-0853">WD repeat</keyword>
<organism evidence="8 9">
    <name type="scientific">Rhizoclosmatium globosum</name>
    <dbReference type="NCBI Taxonomy" id="329046"/>
    <lineage>
        <taxon>Eukaryota</taxon>
        <taxon>Fungi</taxon>
        <taxon>Fungi incertae sedis</taxon>
        <taxon>Chytridiomycota</taxon>
        <taxon>Chytridiomycota incertae sedis</taxon>
        <taxon>Chytridiomycetes</taxon>
        <taxon>Chytridiales</taxon>
        <taxon>Chytriomycetaceae</taxon>
        <taxon>Rhizoclosmatium</taxon>
    </lineage>
</organism>
<evidence type="ECO:0000256" key="1">
    <source>
        <dbReference type="ARBA" id="ARBA00004496"/>
    </source>
</evidence>
<feature type="repeat" description="WD" evidence="5">
    <location>
        <begin position="147"/>
        <end position="178"/>
    </location>
</feature>
<dbReference type="PROSITE" id="PS51396">
    <property type="entry name" value="PUL"/>
    <property type="match status" value="1"/>
</dbReference>
<reference evidence="8 9" key="1">
    <citation type="submission" date="2016-07" db="EMBL/GenBank/DDBJ databases">
        <title>Pervasive Adenine N6-methylation of Active Genes in Fungi.</title>
        <authorList>
            <consortium name="DOE Joint Genome Institute"/>
            <person name="Mondo S.J."/>
            <person name="Dannebaum R.O."/>
            <person name="Kuo R.C."/>
            <person name="Labutti K."/>
            <person name="Haridas S."/>
            <person name="Kuo A."/>
            <person name="Salamov A."/>
            <person name="Ahrendt S.R."/>
            <person name="Lipzen A."/>
            <person name="Sullivan W."/>
            <person name="Andreopoulos W.B."/>
            <person name="Clum A."/>
            <person name="Lindquist E."/>
            <person name="Daum C."/>
            <person name="Ramamoorthy G.K."/>
            <person name="Gryganskyi A."/>
            <person name="Culley D."/>
            <person name="Magnuson J.K."/>
            <person name="James T.Y."/>
            <person name="O'Malley M.A."/>
            <person name="Stajich J.E."/>
            <person name="Spatafora J.W."/>
            <person name="Visel A."/>
            <person name="Grigoriev I.V."/>
        </authorList>
    </citation>
    <scope>NUCLEOTIDE SEQUENCE [LARGE SCALE GENOMIC DNA]</scope>
    <source>
        <strain evidence="8 9">JEL800</strain>
    </source>
</reference>
<dbReference type="CDD" id="cd00200">
    <property type="entry name" value="WD40"/>
    <property type="match status" value="1"/>
</dbReference>
<evidence type="ECO:0000313" key="9">
    <source>
        <dbReference type="Proteomes" id="UP000193642"/>
    </source>
</evidence>
<dbReference type="PANTHER" id="PTHR19849:SF0">
    <property type="entry name" value="PHOSPHOLIPASE A-2-ACTIVATING PROTEIN"/>
    <property type="match status" value="1"/>
</dbReference>
<protein>
    <submittedName>
        <fullName evidence="8">PFU-domain-containing protein</fullName>
    </submittedName>
</protein>
<dbReference type="Pfam" id="PF00400">
    <property type="entry name" value="WD40"/>
    <property type="match status" value="6"/>
</dbReference>
<dbReference type="GO" id="GO:0043161">
    <property type="term" value="P:proteasome-mediated ubiquitin-dependent protein catabolic process"/>
    <property type="evidence" value="ECO:0007669"/>
    <property type="project" value="TreeGrafter"/>
</dbReference>
<dbReference type="Pfam" id="PF09070">
    <property type="entry name" value="PFU"/>
    <property type="match status" value="1"/>
</dbReference>
<dbReference type="Gene3D" id="2.130.10.10">
    <property type="entry name" value="YVTN repeat-like/Quinoprotein amine dehydrogenase"/>
    <property type="match status" value="1"/>
</dbReference>
<name>A0A1Y2BYY5_9FUNG</name>
<feature type="repeat" description="WD" evidence="5">
    <location>
        <begin position="107"/>
        <end position="138"/>
    </location>
</feature>
<proteinExistence type="predicted"/>
<dbReference type="Gene3D" id="1.25.10.10">
    <property type="entry name" value="Leucine-rich Repeat Variant"/>
    <property type="match status" value="1"/>
</dbReference>
<dbReference type="InterPro" id="IPR013535">
    <property type="entry name" value="PUL_dom"/>
</dbReference>
<dbReference type="SUPFAM" id="SSF48371">
    <property type="entry name" value="ARM repeat"/>
    <property type="match status" value="1"/>
</dbReference>
<dbReference type="InterPro" id="IPR038122">
    <property type="entry name" value="PFU_sf"/>
</dbReference>
<dbReference type="GO" id="GO:0005737">
    <property type="term" value="C:cytoplasm"/>
    <property type="evidence" value="ECO:0007669"/>
    <property type="project" value="UniProtKB-SubCell"/>
</dbReference>
<accession>A0A1Y2BYY5</accession>